<dbReference type="AlphaFoldDB" id="A0A5G2R463"/>
<dbReference type="Ensembl" id="ENSSSCT00000085172.1">
    <property type="protein sequence ID" value="ENSSSCP00000068979.1"/>
    <property type="gene ID" value="ENSSSCG00000041185.1"/>
</dbReference>
<dbReference type="Bgee" id="ENSSSCG00000041185">
    <property type="expression patterns" value="Expressed in mesenteric lymph node and 32 other cell types or tissues"/>
</dbReference>
<evidence type="ECO:0000313" key="1">
    <source>
        <dbReference type="Ensembl" id="ENSSSCP00000068979.1"/>
    </source>
</evidence>
<organism evidence="1 2">
    <name type="scientific">Sus scrofa</name>
    <name type="common">Pig</name>
    <dbReference type="NCBI Taxonomy" id="9823"/>
    <lineage>
        <taxon>Eukaryota</taxon>
        <taxon>Metazoa</taxon>
        <taxon>Chordata</taxon>
        <taxon>Craniata</taxon>
        <taxon>Vertebrata</taxon>
        <taxon>Euteleostomi</taxon>
        <taxon>Mammalia</taxon>
        <taxon>Eutheria</taxon>
        <taxon>Laurasiatheria</taxon>
        <taxon>Artiodactyla</taxon>
        <taxon>Suina</taxon>
        <taxon>Suidae</taxon>
        <taxon>Sus</taxon>
    </lineage>
</organism>
<reference evidence="1" key="2">
    <citation type="journal article" date="2020" name="Gigascience">
        <title>An improved pig reference genome sequence to enable pig genetics and genomics research.</title>
        <authorList>
            <person name="Warr A."/>
            <person name="Affara N."/>
            <person name="Aken B."/>
            <person name="Beiki H."/>
            <person name="Bickhart D.M."/>
            <person name="Billis K."/>
            <person name="Chow W."/>
            <person name="Eory L."/>
            <person name="Finlayson H.A."/>
            <person name="Flicek P."/>
            <person name="Giron C.G."/>
            <person name="Griffin D.K."/>
            <person name="Hall R."/>
            <person name="Hannum G."/>
            <person name="Hourlier T."/>
            <person name="Howe K."/>
            <person name="Hume D.A."/>
            <person name="Izuogu O."/>
            <person name="Kim K."/>
            <person name="Koren S."/>
            <person name="Liu H."/>
            <person name="Manchanda N."/>
            <person name="Martin F.J."/>
            <person name="Nonneman D.J."/>
            <person name="O'Connor R.E."/>
            <person name="Phillippy A.M."/>
            <person name="Rohrer G.A."/>
            <person name="Rosen B.D."/>
            <person name="Rund L.A."/>
            <person name="Sargent C.A."/>
            <person name="Schook L.B."/>
            <person name="Schroeder S.G."/>
            <person name="Schwartz A.S."/>
            <person name="Skinner B.M."/>
            <person name="Talbot R."/>
            <person name="Tseng E."/>
            <person name="Tuggle C.K."/>
            <person name="Watson M."/>
            <person name="Smith T.P.L."/>
            <person name="Archibald A.L."/>
        </authorList>
    </citation>
    <scope>NUCLEOTIDE SEQUENCE [LARGE SCALE GENOMIC DNA]</scope>
    <source>
        <strain evidence="1">Duroc</strain>
    </source>
</reference>
<reference evidence="1" key="4">
    <citation type="submission" date="2025-09" db="UniProtKB">
        <authorList>
            <consortium name="Ensembl"/>
        </authorList>
    </citation>
    <scope>IDENTIFICATION</scope>
</reference>
<name>A0A5G2R463_PIG</name>
<evidence type="ECO:0000313" key="2">
    <source>
        <dbReference type="Proteomes" id="UP000008227"/>
    </source>
</evidence>
<dbReference type="Proteomes" id="UP000008227">
    <property type="component" value="Chromosome 14"/>
</dbReference>
<dbReference type="InParanoid" id="A0A5G2R463"/>
<keyword evidence="2" id="KW-1185">Reference proteome</keyword>
<reference evidence="2" key="1">
    <citation type="submission" date="2009-11" db="EMBL/GenBank/DDBJ databases">
        <authorList>
            <consortium name="Porcine genome sequencing project"/>
        </authorList>
    </citation>
    <scope>NUCLEOTIDE SEQUENCE [LARGE SCALE GENOMIC DNA]</scope>
    <source>
        <strain evidence="2">Duroc</strain>
    </source>
</reference>
<proteinExistence type="predicted"/>
<protein>
    <submittedName>
        <fullName evidence="1">Uncharacterized protein</fullName>
    </submittedName>
</protein>
<accession>A0A5G2R463</accession>
<sequence>RPVFFLSYDRSLPLFTLKLLEKGQHKSWSFVWDDEKLTEQLDFHYLSSLRDDPTQAP</sequence>
<reference evidence="1" key="3">
    <citation type="submission" date="2025-08" db="UniProtKB">
        <authorList>
            <consortium name="Ensembl"/>
        </authorList>
    </citation>
    <scope>IDENTIFICATION</scope>
</reference>